<gene>
    <name evidence="2" type="ORF">U9M48_004039</name>
</gene>
<accession>A0AAQ3SEI4</accession>
<evidence type="ECO:0000256" key="1">
    <source>
        <dbReference type="SAM" id="MobiDB-lite"/>
    </source>
</evidence>
<feature type="region of interest" description="Disordered" evidence="1">
    <location>
        <begin position="26"/>
        <end position="46"/>
    </location>
</feature>
<proteinExistence type="predicted"/>
<dbReference type="EMBL" id="CP144745">
    <property type="protein sequence ID" value="WVZ53048.1"/>
    <property type="molecule type" value="Genomic_DNA"/>
</dbReference>
<organism evidence="2 3">
    <name type="scientific">Paspalum notatum var. saurae</name>
    <dbReference type="NCBI Taxonomy" id="547442"/>
    <lineage>
        <taxon>Eukaryota</taxon>
        <taxon>Viridiplantae</taxon>
        <taxon>Streptophyta</taxon>
        <taxon>Embryophyta</taxon>
        <taxon>Tracheophyta</taxon>
        <taxon>Spermatophyta</taxon>
        <taxon>Magnoliopsida</taxon>
        <taxon>Liliopsida</taxon>
        <taxon>Poales</taxon>
        <taxon>Poaceae</taxon>
        <taxon>PACMAD clade</taxon>
        <taxon>Panicoideae</taxon>
        <taxon>Andropogonodae</taxon>
        <taxon>Paspaleae</taxon>
        <taxon>Paspalinae</taxon>
        <taxon>Paspalum</taxon>
    </lineage>
</organism>
<sequence length="143" mass="15617">MNLRFRIVMNQEKIRRSDAAVAGAASPWPARPLLPPADATAPLPGGGSSPACAAFALEKARRRRDKRGAVFAVEKGVSHRLGSIPEGFLWDVLGASFARAQERTMKALETSTDQQQDQRGVQVKMEAQFYSETTFSAFSTSLY</sequence>
<keyword evidence="3" id="KW-1185">Reference proteome</keyword>
<evidence type="ECO:0000313" key="3">
    <source>
        <dbReference type="Proteomes" id="UP001341281"/>
    </source>
</evidence>
<name>A0AAQ3SEI4_PASNO</name>
<reference evidence="2 3" key="1">
    <citation type="submission" date="2024-02" db="EMBL/GenBank/DDBJ databases">
        <title>High-quality chromosome-scale genome assembly of Pensacola bahiagrass (Paspalum notatum Flugge var. saurae).</title>
        <authorList>
            <person name="Vega J.M."/>
            <person name="Podio M."/>
            <person name="Orjuela J."/>
            <person name="Siena L.A."/>
            <person name="Pessino S.C."/>
            <person name="Combes M.C."/>
            <person name="Mariac C."/>
            <person name="Albertini E."/>
            <person name="Pupilli F."/>
            <person name="Ortiz J.P.A."/>
            <person name="Leblanc O."/>
        </authorList>
    </citation>
    <scope>NUCLEOTIDE SEQUENCE [LARGE SCALE GENOMIC DNA]</scope>
    <source>
        <strain evidence="2">R1</strain>
        <tissue evidence="2">Leaf</tissue>
    </source>
</reference>
<evidence type="ECO:0000313" key="2">
    <source>
        <dbReference type="EMBL" id="WVZ53048.1"/>
    </source>
</evidence>
<protein>
    <submittedName>
        <fullName evidence="2">Uncharacterized protein</fullName>
    </submittedName>
</protein>
<dbReference type="Proteomes" id="UP001341281">
    <property type="component" value="Chromosome 01"/>
</dbReference>
<dbReference type="AlphaFoldDB" id="A0AAQ3SEI4"/>